<dbReference type="OrthoDB" id="9800334at2"/>
<dbReference type="EMBL" id="FLOB01000002">
    <property type="protein sequence ID" value="SBS28402.1"/>
    <property type="molecule type" value="Genomic_DNA"/>
</dbReference>
<gene>
    <name evidence="5" type="primary">ycgE</name>
    <name evidence="5" type="ORF">MSP8886_01159</name>
</gene>
<dbReference type="SUPFAM" id="SSF46955">
    <property type="entry name" value="Putative DNA-binding domain"/>
    <property type="match status" value="1"/>
</dbReference>
<keyword evidence="6" id="KW-1185">Reference proteome</keyword>
<accession>A0A1A8TAA3</accession>
<protein>
    <submittedName>
        <fullName evidence="5">HTH-type transcriptional repressor YcgE</fullName>
    </submittedName>
</protein>
<dbReference type="AlphaFoldDB" id="A0A1A8TAA3"/>
<sequence>MKNDLNKENADVFAIRTLSEKTGVNSVTLRAWERRYGLLKPKRTAKGHRLYNLNDVQRVESIVHWIQQGVSVSKVRSLLDKVDTGASLESLELSNEWLDWQDQLVMASYAFDEDKIAHLYQQVFSQYPSSIVVRNWIIPSLDKLAREAAGRFCETVLTACLCSRLMTLKDQQKAAPKVLITGLLGQRTLWCFLAAAILSDQGHSCMVMPMMASPQELNELVLEGDSQGVIVFAEGEFINNINESIAMMSLWGKPTSIIGASFWVALQETEVALAKSVYAYSEPLEGILGFALSKPR</sequence>
<dbReference type="STRING" id="1792290.MSP8886_01159"/>
<evidence type="ECO:0000259" key="4">
    <source>
        <dbReference type="PROSITE" id="PS50937"/>
    </source>
</evidence>
<keyword evidence="1" id="KW-0805">Transcription regulation</keyword>
<dbReference type="PANTHER" id="PTHR30204">
    <property type="entry name" value="REDOX-CYCLING DRUG-SENSING TRANSCRIPTIONAL ACTIVATOR SOXR"/>
    <property type="match status" value="1"/>
</dbReference>
<dbReference type="SMART" id="SM00422">
    <property type="entry name" value="HTH_MERR"/>
    <property type="match status" value="1"/>
</dbReference>
<dbReference type="InterPro" id="IPR009061">
    <property type="entry name" value="DNA-bd_dom_put_sf"/>
</dbReference>
<dbReference type="PANTHER" id="PTHR30204:SF67">
    <property type="entry name" value="HTH-TYPE TRANSCRIPTIONAL REGULATOR MLRA-RELATED"/>
    <property type="match status" value="1"/>
</dbReference>
<dbReference type="GO" id="GO:0003700">
    <property type="term" value="F:DNA-binding transcription factor activity"/>
    <property type="evidence" value="ECO:0007669"/>
    <property type="project" value="InterPro"/>
</dbReference>
<dbReference type="RefSeq" id="WP_067013648.1">
    <property type="nucleotide sequence ID" value="NZ_FLOB01000002.1"/>
</dbReference>
<reference evidence="5 6" key="1">
    <citation type="submission" date="2016-06" db="EMBL/GenBank/DDBJ databases">
        <authorList>
            <person name="Kjaerup R.B."/>
            <person name="Dalgaard T.S."/>
            <person name="Juul-Madsen H.R."/>
        </authorList>
    </citation>
    <scope>NUCLEOTIDE SEQUENCE [LARGE SCALE GENOMIC DNA]</scope>
    <source>
        <strain evidence="5 6">CECT 8886</strain>
    </source>
</reference>
<keyword evidence="3" id="KW-0804">Transcription</keyword>
<evidence type="ECO:0000256" key="2">
    <source>
        <dbReference type="ARBA" id="ARBA00023125"/>
    </source>
</evidence>
<evidence type="ECO:0000313" key="6">
    <source>
        <dbReference type="Proteomes" id="UP000092544"/>
    </source>
</evidence>
<dbReference type="InterPro" id="IPR000551">
    <property type="entry name" value="MerR-type_HTH_dom"/>
</dbReference>
<name>A0A1A8TAA3_9GAMM</name>
<keyword evidence="2" id="KW-0238">DNA-binding</keyword>
<evidence type="ECO:0000256" key="3">
    <source>
        <dbReference type="ARBA" id="ARBA00023163"/>
    </source>
</evidence>
<dbReference type="Pfam" id="PF13411">
    <property type="entry name" value="MerR_1"/>
    <property type="match status" value="1"/>
</dbReference>
<dbReference type="PROSITE" id="PS50937">
    <property type="entry name" value="HTH_MERR_2"/>
    <property type="match status" value="1"/>
</dbReference>
<evidence type="ECO:0000256" key="1">
    <source>
        <dbReference type="ARBA" id="ARBA00023015"/>
    </source>
</evidence>
<proteinExistence type="predicted"/>
<dbReference type="Proteomes" id="UP000092544">
    <property type="component" value="Unassembled WGS sequence"/>
</dbReference>
<evidence type="ECO:0000313" key="5">
    <source>
        <dbReference type="EMBL" id="SBS28402.1"/>
    </source>
</evidence>
<dbReference type="InterPro" id="IPR047057">
    <property type="entry name" value="MerR_fam"/>
</dbReference>
<dbReference type="Gene3D" id="1.10.1660.10">
    <property type="match status" value="1"/>
</dbReference>
<feature type="domain" description="HTH merR-type" evidence="4">
    <location>
        <begin position="12"/>
        <end position="81"/>
    </location>
</feature>
<dbReference type="CDD" id="cd01104">
    <property type="entry name" value="HTH_MlrA-CarA"/>
    <property type="match status" value="1"/>
</dbReference>
<organism evidence="5 6">
    <name type="scientific">Marinomonas spartinae</name>
    <dbReference type="NCBI Taxonomy" id="1792290"/>
    <lineage>
        <taxon>Bacteria</taxon>
        <taxon>Pseudomonadati</taxon>
        <taxon>Pseudomonadota</taxon>
        <taxon>Gammaproteobacteria</taxon>
        <taxon>Oceanospirillales</taxon>
        <taxon>Oceanospirillaceae</taxon>
        <taxon>Marinomonas</taxon>
    </lineage>
</organism>
<dbReference type="GO" id="GO:0003677">
    <property type="term" value="F:DNA binding"/>
    <property type="evidence" value="ECO:0007669"/>
    <property type="project" value="UniProtKB-KW"/>
</dbReference>